<accession>A0A194V8S2</accession>
<proteinExistence type="predicted"/>
<organism evidence="1 2">
    <name type="scientific">Cytospora mali</name>
    <name type="common">Apple Valsa canker fungus</name>
    <name type="synonym">Valsa mali</name>
    <dbReference type="NCBI Taxonomy" id="578113"/>
    <lineage>
        <taxon>Eukaryota</taxon>
        <taxon>Fungi</taxon>
        <taxon>Dikarya</taxon>
        <taxon>Ascomycota</taxon>
        <taxon>Pezizomycotina</taxon>
        <taxon>Sordariomycetes</taxon>
        <taxon>Sordariomycetidae</taxon>
        <taxon>Diaporthales</taxon>
        <taxon>Cytosporaceae</taxon>
        <taxon>Cytospora</taxon>
    </lineage>
</organism>
<dbReference type="EMBL" id="KN714745">
    <property type="protein sequence ID" value="KUI60221.1"/>
    <property type="molecule type" value="Genomic_DNA"/>
</dbReference>
<reference evidence="2" key="1">
    <citation type="submission" date="2014-12" db="EMBL/GenBank/DDBJ databases">
        <title>Genome Sequence of Valsa Canker Pathogens Uncovers a Specific Adaption of Colonization on Woody Bark.</title>
        <authorList>
            <person name="Yin Z."/>
            <person name="Liu H."/>
            <person name="Gao X."/>
            <person name="Li Z."/>
            <person name="Song N."/>
            <person name="Ke X."/>
            <person name="Dai Q."/>
            <person name="Wu Y."/>
            <person name="Sun Y."/>
            <person name="Xu J.-R."/>
            <person name="Kang Z.K."/>
            <person name="Wang L."/>
            <person name="Huang L."/>
        </authorList>
    </citation>
    <scope>NUCLEOTIDE SEQUENCE [LARGE SCALE GENOMIC DNA]</scope>
    <source>
        <strain evidence="2">SXYL134</strain>
    </source>
</reference>
<evidence type="ECO:0000313" key="1">
    <source>
        <dbReference type="EMBL" id="KUI60221.1"/>
    </source>
</evidence>
<keyword evidence="2" id="KW-1185">Reference proteome</keyword>
<protein>
    <submittedName>
        <fullName evidence="1">Uncharacterized protein</fullName>
    </submittedName>
</protein>
<dbReference type="Proteomes" id="UP000078576">
    <property type="component" value="Unassembled WGS sequence"/>
</dbReference>
<evidence type="ECO:0000313" key="2">
    <source>
        <dbReference type="Proteomes" id="UP000078576"/>
    </source>
</evidence>
<dbReference type="OrthoDB" id="5241664at2759"/>
<sequence length="410" mass="47857">MDWLQLVKKRARIRREEYVTREHYVGLEWEDTFDAYVVHLAMLLAAQRAATKAEKAKGPASAATANEVRRLEDDAGTLAELEAQQKKAFEDLRAKAMLYLKSKFIRAPGSDEAIPLRLQQTLDAPPAAIPFLQEFDRTVWFKSIMNPEPPRNYKIAGAISLLQGYYKTTDEDGFPLVILYTLVAPGKLEDDPRFEQEIRLMRSFATCWRKGQKSRYKQEPFPDAQPISIIICEGRWHATRNSWRGRQNALRLAIASEETWKRGEIYRGFHIGTSDNELTSEYSWWSCGRILQQTWIDTTRPTRVPLSTCSMRYRRDLVRATLRDVHEPETLIFRKDVRDKNREALRNLSSWRWRMQQRAIRKYGADSKQAYMCSRRANLDVDDENDEQVEQGEEDLSWVPTWETIMNLGQ</sequence>
<gene>
    <name evidence="1" type="ORF">VP1G_07387</name>
</gene>
<name>A0A194V8S2_CYTMA</name>
<dbReference type="AlphaFoldDB" id="A0A194V8S2"/>